<name>A0A239L2U7_9PSED</name>
<gene>
    <name evidence="3" type="ORF">SAMN05444352_13143</name>
</gene>
<protein>
    <submittedName>
        <fullName evidence="3">YD repeat-containing protein</fullName>
    </submittedName>
</protein>
<dbReference type="RefSeq" id="WP_089266688.1">
    <property type="nucleotide sequence ID" value="NZ_FZOL01000031.1"/>
</dbReference>
<dbReference type="Pfam" id="PF25023">
    <property type="entry name" value="TEN_YD-shell"/>
    <property type="match status" value="1"/>
</dbReference>
<reference evidence="4" key="1">
    <citation type="submission" date="2017-06" db="EMBL/GenBank/DDBJ databases">
        <authorList>
            <person name="Varghese N."/>
            <person name="Submissions S."/>
        </authorList>
    </citation>
    <scope>NUCLEOTIDE SEQUENCE [LARGE SCALE GENOMIC DNA]</scope>
    <source>
        <strain evidence="4">DSM 22348</strain>
    </source>
</reference>
<evidence type="ECO:0000256" key="1">
    <source>
        <dbReference type="ARBA" id="ARBA00022737"/>
    </source>
</evidence>
<evidence type="ECO:0000259" key="2">
    <source>
        <dbReference type="Pfam" id="PF25023"/>
    </source>
</evidence>
<evidence type="ECO:0000313" key="3">
    <source>
        <dbReference type="EMBL" id="SNT24926.1"/>
    </source>
</evidence>
<dbReference type="SUPFAM" id="SSF63829">
    <property type="entry name" value="Calcium-dependent phosphotriesterase"/>
    <property type="match status" value="1"/>
</dbReference>
<dbReference type="PANTHER" id="PTHR32305:SF15">
    <property type="entry name" value="PROTEIN RHSA-RELATED"/>
    <property type="match status" value="1"/>
</dbReference>
<dbReference type="NCBIfam" id="TIGR01643">
    <property type="entry name" value="YD_repeat_2x"/>
    <property type="match status" value="9"/>
</dbReference>
<feature type="domain" description="Teneurin-like YD-shell" evidence="2">
    <location>
        <begin position="1240"/>
        <end position="1370"/>
    </location>
</feature>
<dbReference type="InterPro" id="IPR056823">
    <property type="entry name" value="TEN-like_YD-shell"/>
</dbReference>
<accession>A0A239L2U7</accession>
<evidence type="ECO:0000313" key="4">
    <source>
        <dbReference type="Proteomes" id="UP000198407"/>
    </source>
</evidence>
<dbReference type="Proteomes" id="UP000198407">
    <property type="component" value="Unassembled WGS sequence"/>
</dbReference>
<dbReference type="InterPro" id="IPR031325">
    <property type="entry name" value="RHS_repeat"/>
</dbReference>
<keyword evidence="1" id="KW-0677">Repeat</keyword>
<sequence length="1469" mass="159191">MVAVVAGNGLGLFNTSLNILGAAAGSFGQGTLGQAGGKAWVNASTGNLILRFTDEQLSGQGQDLFHTRTYNTLGALNDGDGDGWRWDGERRVILTGTALAAGSSLTRTTGDGHETVYNWNGTRYQSTEGDGAHDFIQWDAQTSEWYWTDGSTRSIERYNGSSGLLVSVRDTSGTLITYGYHNGKLTSVSDSSGQALLMTYNASGKLERLDTREVAGGPLTSQVYYDYDGYGRLTRVQTDLTPDDNSVADGNVYSTTYTYDGSSFRIASISQSDGSTASFTYVQVGSEYRVSTVTDASGTTTFSYDLGNRRTGVKNGLNQEWGYYYDEKGQLAYVQSPAEDGRIFYTGYLYDADGNVTRVTDTHGNTVSYAYDERGNRVLERDPKGVTVARVFNANNQMLSEIHYSVPAIWNAANGTWSEPPASSAQVTRYVYDYAERLRFVVSATGSVVEYTYEARGLRAQEIIHGANLYPVAGTADASALSESSLAAWSAAQDHAKTRLTGFNYDYRGNLILRVAYANVDASGNWLLDSAAELTRYVYNAQGQLLQTLAGRGLDRGTQVLLSSTTYDGMGRVLGQMDASGTRTTVYNGSQRSIAVTTASGLTQTQLYDLQGRLVAVQETAAGVASRSISYFYDAAGRLNMRQDATGVRTFTFYDQLGRVGAEVDGAGNVTRYTYNQNDQRITELRYATPADTSAWFNGTTVSVTLAQVLPGSNAADRLTQLSYDQAGRLVGSTDAVGTLTTYTYDGRGQLVRQQTGERITRTFYDADGRQVGQLDAEGYLRENLYNAAGQLQQTIRYSGVTTAALRANGSLAELRPASGGLNTWSFYDGAGRQIGSVDEKGFVSETVYNEGGNAHQSIRYFTAYTGVLNASTGFAAIRATVAPGSSEAVVTYYDDLGRVSRRVVADGTVTTFEYDAAGRLVRETSAAGTAEERSTRTRYDAFGQTLGKLLGEASGKISAGMSEAQVAAVYSQYGMTWSYDAAGRVASVTDAMGNRTLSYYDNTGRLTRVINAVGEVSETKYNAFGDAVERTQLGNRLAVGTVASLGGGLQTAALDSLVAAIRNANLDSRTTQAYDTRGLLLSSIDAEGISTTNQYDQYGQLLRQIRVIAGDRKVTTAFGYNLRGERISQTRDVGGLNLTDTTMYDAFGRVIRSTDAAGNSTSTDYQDNGRTVVVRDPLNQARRSEFDAFGRTLREVDALGQITQYSYDDSNRSVTVTLPDGTRVSTWKTRHGETLKTVNGKGDVTQYEYNREGQLVRTLDALGQVAEVKRYDKAGRLSESVDARGIVTHLDYDAANRVVQRSVDPTGLNQRTTYAFDTAGRQIKVVEFAGSASARTTDYSYDRKGQLTQTVVDPNGLQLSTRYSYDGVGNVLRISQGTLADPQQRVTDYVYNEAGQRRFTVDALGYVSERSYDAAGNVIEETRYANKLQGPRDAVTLQKLGVNRLDNVEFVDGGNGVAAGWGSTTYQV</sequence>
<dbReference type="PANTHER" id="PTHR32305">
    <property type="match status" value="1"/>
</dbReference>
<dbReference type="STRING" id="1215104.GCA_000730585_00016"/>
<dbReference type="InterPro" id="IPR050708">
    <property type="entry name" value="T6SS_VgrG/RHS"/>
</dbReference>
<feature type="non-terminal residue" evidence="3">
    <location>
        <position position="1469"/>
    </location>
</feature>
<dbReference type="Pfam" id="PF05593">
    <property type="entry name" value="RHS_repeat"/>
    <property type="match status" value="6"/>
</dbReference>
<proteinExistence type="predicted"/>
<dbReference type="InterPro" id="IPR006530">
    <property type="entry name" value="YD"/>
</dbReference>
<keyword evidence="4" id="KW-1185">Reference proteome</keyword>
<dbReference type="Gene3D" id="2.180.10.10">
    <property type="entry name" value="RHS repeat-associated core"/>
    <property type="match status" value="6"/>
</dbReference>
<dbReference type="EMBL" id="FZOL01000031">
    <property type="protein sequence ID" value="SNT24926.1"/>
    <property type="molecule type" value="Genomic_DNA"/>
</dbReference>
<organism evidence="3 4">
    <name type="scientific">Pseudomonas japonica</name>
    <dbReference type="NCBI Taxonomy" id="256466"/>
    <lineage>
        <taxon>Bacteria</taxon>
        <taxon>Pseudomonadati</taxon>
        <taxon>Pseudomonadota</taxon>
        <taxon>Gammaproteobacteria</taxon>
        <taxon>Pseudomonadales</taxon>
        <taxon>Pseudomonadaceae</taxon>
        <taxon>Pseudomonas</taxon>
    </lineage>
</organism>